<evidence type="ECO:0000259" key="8">
    <source>
        <dbReference type="PROSITE" id="PS50893"/>
    </source>
</evidence>
<evidence type="ECO:0000256" key="2">
    <source>
        <dbReference type="ARBA" id="ARBA00022475"/>
    </source>
</evidence>
<dbReference type="InterPro" id="IPR003593">
    <property type="entry name" value="AAA+_ATPase"/>
</dbReference>
<dbReference type="NCBIfam" id="TIGR01187">
    <property type="entry name" value="potA"/>
    <property type="match status" value="1"/>
</dbReference>
<dbReference type="SUPFAM" id="SSF50331">
    <property type="entry name" value="MOP-like"/>
    <property type="match status" value="1"/>
</dbReference>
<dbReference type="EMBL" id="CP067134">
    <property type="protein sequence ID" value="WCR12620.1"/>
    <property type="molecule type" value="Genomic_DNA"/>
</dbReference>
<evidence type="ECO:0000313" key="10">
    <source>
        <dbReference type="Proteomes" id="UP001218412"/>
    </source>
</evidence>
<dbReference type="InterPro" id="IPR008995">
    <property type="entry name" value="Mo/tungstate-bd_C_term_dom"/>
</dbReference>
<reference evidence="9 10" key="1">
    <citation type="submission" date="2021-01" db="EMBL/GenBank/DDBJ databases">
        <title>Biogeographic distribution of Paracoccus.</title>
        <authorList>
            <person name="Hollensteiner J."/>
            <person name="Leineberger J."/>
            <person name="Brinkhoff T."/>
            <person name="Daniel R."/>
        </authorList>
    </citation>
    <scope>NUCLEOTIDE SEQUENCE [LARGE SCALE GENOMIC DNA]</scope>
    <source>
        <strain evidence="9 10">LMG25392</strain>
    </source>
</reference>
<organism evidence="9 10">
    <name type="scientific">Paracoccus stylophorae</name>
    <dbReference type="NCBI Taxonomy" id="659350"/>
    <lineage>
        <taxon>Bacteria</taxon>
        <taxon>Pseudomonadati</taxon>
        <taxon>Pseudomonadota</taxon>
        <taxon>Alphaproteobacteria</taxon>
        <taxon>Rhodobacterales</taxon>
        <taxon>Paracoccaceae</taxon>
        <taxon>Paracoccus</taxon>
    </lineage>
</organism>
<protein>
    <recommendedName>
        <fullName evidence="7">Spermidine/putrescine import ATP-binding protein PotA</fullName>
        <ecNumber evidence="7">7.6.2.11</ecNumber>
    </recommendedName>
</protein>
<dbReference type="InterPro" id="IPR050093">
    <property type="entry name" value="ABC_SmlMolc_Importer"/>
</dbReference>
<dbReference type="Proteomes" id="UP001218412">
    <property type="component" value="Chromosome"/>
</dbReference>
<keyword evidence="4 7" id="KW-0067">ATP-binding</keyword>
<evidence type="ECO:0000313" key="9">
    <source>
        <dbReference type="EMBL" id="WCR12620.1"/>
    </source>
</evidence>
<accession>A0ABY7SZW8</accession>
<dbReference type="InterPro" id="IPR005893">
    <property type="entry name" value="PotA-like"/>
</dbReference>
<dbReference type="SMART" id="SM00382">
    <property type="entry name" value="AAA"/>
    <property type="match status" value="1"/>
</dbReference>
<dbReference type="InterPro" id="IPR017871">
    <property type="entry name" value="ABC_transporter-like_CS"/>
</dbReference>
<dbReference type="Pfam" id="PF00005">
    <property type="entry name" value="ABC_tran"/>
    <property type="match status" value="1"/>
</dbReference>
<dbReference type="InterPro" id="IPR003439">
    <property type="entry name" value="ABC_transporter-like_ATP-bd"/>
</dbReference>
<dbReference type="InterPro" id="IPR027417">
    <property type="entry name" value="P-loop_NTPase"/>
</dbReference>
<keyword evidence="10" id="KW-1185">Reference proteome</keyword>
<keyword evidence="3 7" id="KW-0547">Nucleotide-binding</keyword>
<comment type="catalytic activity">
    <reaction evidence="7">
        <text>ATP + H2O + polyamine-[polyamine-binding protein]Side 1 = ADP + phosphate + polyamineSide 2 + [polyamine-binding protein]Side 1.</text>
        <dbReference type="EC" id="7.6.2.11"/>
    </reaction>
</comment>
<evidence type="ECO:0000256" key="4">
    <source>
        <dbReference type="ARBA" id="ARBA00022840"/>
    </source>
</evidence>
<evidence type="ECO:0000256" key="5">
    <source>
        <dbReference type="ARBA" id="ARBA00022967"/>
    </source>
</evidence>
<name>A0ABY7SZW8_9RHOB</name>
<dbReference type="SUPFAM" id="SSF52540">
    <property type="entry name" value="P-loop containing nucleoside triphosphate hydrolases"/>
    <property type="match status" value="1"/>
</dbReference>
<evidence type="ECO:0000256" key="7">
    <source>
        <dbReference type="RuleBase" id="RU364083"/>
    </source>
</evidence>
<keyword evidence="6 7" id="KW-0472">Membrane</keyword>
<sequence>MDQRTGDAYVAFEHVQKSYDGQTLVVKDLNLSIDKGEFLTMLGPSGSGKTTCLMMLAGFETATHGEIRLAGRPINQVPPHKRGIGMVFQNYALFPHMTVGENLSFPLEVRGMGKAERESRIRNALDMVQMGSFASRRPAQLSGGQQQRIALARALVFDPQLVLMDEPLGALDKQLREHMQFEIKHLHEKLGITVVYVTHDQGEALTMSDRVAVFDDGRIQQLAAPADLYERPENSFVAQFIGENNKLPGTIEKLSGQNALVRLSSGELIDATPVNVTEKGQKTLVSIRPERVEFKPEMMPQGAHMIDATVVEVIYMGDILRARLNVAGADDFVMKMRNTQGQTHLQPGQKIKVGWHPADARALDPIAHAAPSEQERTSP</sequence>
<dbReference type="Gene3D" id="3.40.50.300">
    <property type="entry name" value="P-loop containing nucleotide triphosphate hydrolases"/>
    <property type="match status" value="1"/>
</dbReference>
<feature type="domain" description="ABC transporter" evidence="8">
    <location>
        <begin position="10"/>
        <end position="241"/>
    </location>
</feature>
<dbReference type="InterPro" id="IPR013611">
    <property type="entry name" value="Transp-assoc_OB_typ2"/>
</dbReference>
<dbReference type="GO" id="GO:0005524">
    <property type="term" value="F:ATP binding"/>
    <property type="evidence" value="ECO:0007669"/>
    <property type="project" value="UniProtKB-KW"/>
</dbReference>
<keyword evidence="1 7" id="KW-0813">Transport</keyword>
<evidence type="ECO:0000256" key="3">
    <source>
        <dbReference type="ARBA" id="ARBA00022741"/>
    </source>
</evidence>
<dbReference type="Pfam" id="PF08402">
    <property type="entry name" value="TOBE_2"/>
    <property type="match status" value="1"/>
</dbReference>
<dbReference type="PROSITE" id="PS00211">
    <property type="entry name" value="ABC_TRANSPORTER_1"/>
    <property type="match status" value="1"/>
</dbReference>
<keyword evidence="5 7" id="KW-1278">Translocase</keyword>
<evidence type="ECO:0000256" key="1">
    <source>
        <dbReference type="ARBA" id="ARBA00022448"/>
    </source>
</evidence>
<comment type="subunit">
    <text evidence="7">The complex is composed of two ATP-binding proteins (PotA), two transmembrane proteins (PotB and PotC) and a solute-binding protein (PotD).</text>
</comment>
<dbReference type="EC" id="7.6.2.11" evidence="7"/>
<gene>
    <name evidence="7" type="primary">potA</name>
    <name evidence="9" type="ORF">JHW45_13095</name>
</gene>
<comment type="function">
    <text evidence="7">Part of the ABC transporter complex PotABCD involved in spermidine/putrescine import. Responsible for energy coupling to the transport system.</text>
</comment>
<dbReference type="Gene3D" id="2.40.50.100">
    <property type="match status" value="1"/>
</dbReference>
<comment type="similarity">
    <text evidence="7">Belongs to the ABC transporter superfamily. Spermidine/putrescine importer (TC 3.A.1.11.1) family.</text>
</comment>
<dbReference type="PROSITE" id="PS50893">
    <property type="entry name" value="ABC_TRANSPORTER_2"/>
    <property type="match status" value="1"/>
</dbReference>
<dbReference type="PANTHER" id="PTHR42781">
    <property type="entry name" value="SPERMIDINE/PUTRESCINE IMPORT ATP-BINDING PROTEIN POTA"/>
    <property type="match status" value="1"/>
</dbReference>
<keyword evidence="2 7" id="KW-1003">Cell membrane</keyword>
<evidence type="ECO:0000256" key="6">
    <source>
        <dbReference type="ARBA" id="ARBA00023136"/>
    </source>
</evidence>
<dbReference type="PANTHER" id="PTHR42781:SF6">
    <property type="entry name" value="SPERMIDINE_PUTRESCINE IMPORT ATP-BINDING PROTEIN POTA"/>
    <property type="match status" value="1"/>
</dbReference>
<proteinExistence type="inferred from homology"/>